<gene>
    <name evidence="2" type="ORF">NECAME_04628</name>
</gene>
<sequence>MSHRRDAFPESSTCIGDPQEPKHRGLITFRGLGQLVIYPIFDLKRMRPIGVRRYVEMLEQAVILLQLCTSSKQFILKLTKQMRKLDIGNVLNTVPEHFVLSDVHHGYWINGGNTENGGTYENTECRIGYHRLIEFSNTKKGAT</sequence>
<dbReference type="KEGG" id="nai:NECAME_04628"/>
<dbReference type="InterPro" id="IPR045864">
    <property type="entry name" value="aa-tRNA-synth_II/BPL/LPL"/>
</dbReference>
<feature type="domain" description="BPL/LPL catalytic" evidence="1">
    <location>
        <begin position="1"/>
        <end position="143"/>
    </location>
</feature>
<name>W2SRW2_NECAM</name>
<dbReference type="Gene3D" id="3.30.930.10">
    <property type="entry name" value="Bira Bifunctional Protein, Domain 2"/>
    <property type="match status" value="1"/>
</dbReference>
<dbReference type="PROSITE" id="PS51733">
    <property type="entry name" value="BPL_LPL_CATALYTIC"/>
    <property type="match status" value="1"/>
</dbReference>
<evidence type="ECO:0000259" key="1">
    <source>
        <dbReference type="PROSITE" id="PS51733"/>
    </source>
</evidence>
<dbReference type="EMBL" id="KI667676">
    <property type="protein sequence ID" value="ETN71596.1"/>
    <property type="molecule type" value="Genomic_DNA"/>
</dbReference>
<dbReference type="AlphaFoldDB" id="W2SRW2"/>
<evidence type="ECO:0000313" key="2">
    <source>
        <dbReference type="EMBL" id="ETN71596.1"/>
    </source>
</evidence>
<keyword evidence="3" id="KW-1185">Reference proteome</keyword>
<proteinExistence type="predicted"/>
<evidence type="ECO:0000313" key="3">
    <source>
        <dbReference type="Proteomes" id="UP000053676"/>
    </source>
</evidence>
<protein>
    <recommendedName>
        <fullName evidence="1">BPL/LPL catalytic domain-containing protein</fullName>
    </recommendedName>
</protein>
<reference evidence="3" key="1">
    <citation type="journal article" date="2014" name="Nat. Genet.">
        <title>Genome of the human hookworm Necator americanus.</title>
        <authorList>
            <person name="Tang Y.T."/>
            <person name="Gao X."/>
            <person name="Rosa B.A."/>
            <person name="Abubucker S."/>
            <person name="Hallsworth-Pepin K."/>
            <person name="Martin J."/>
            <person name="Tyagi R."/>
            <person name="Heizer E."/>
            <person name="Zhang X."/>
            <person name="Bhonagiri-Palsikar V."/>
            <person name="Minx P."/>
            <person name="Warren W.C."/>
            <person name="Wang Q."/>
            <person name="Zhan B."/>
            <person name="Hotez P.J."/>
            <person name="Sternberg P.W."/>
            <person name="Dougall A."/>
            <person name="Gaze S.T."/>
            <person name="Mulvenna J."/>
            <person name="Sotillo J."/>
            <person name="Ranganathan S."/>
            <person name="Rabelo E.M."/>
            <person name="Wilson R.K."/>
            <person name="Felgner P.L."/>
            <person name="Bethony J."/>
            <person name="Hawdon J.M."/>
            <person name="Gasser R.B."/>
            <person name="Loukas A."/>
            <person name="Mitreva M."/>
        </authorList>
    </citation>
    <scope>NUCLEOTIDE SEQUENCE [LARGE SCALE GENOMIC DNA]</scope>
</reference>
<dbReference type="STRING" id="51031.W2SRW2"/>
<accession>W2SRW2</accession>
<dbReference type="InterPro" id="IPR004143">
    <property type="entry name" value="BPL_LPL_catalytic"/>
</dbReference>
<organism evidence="2 3">
    <name type="scientific">Necator americanus</name>
    <name type="common">Human hookworm</name>
    <dbReference type="NCBI Taxonomy" id="51031"/>
    <lineage>
        <taxon>Eukaryota</taxon>
        <taxon>Metazoa</taxon>
        <taxon>Ecdysozoa</taxon>
        <taxon>Nematoda</taxon>
        <taxon>Chromadorea</taxon>
        <taxon>Rhabditida</taxon>
        <taxon>Rhabditina</taxon>
        <taxon>Rhabditomorpha</taxon>
        <taxon>Strongyloidea</taxon>
        <taxon>Ancylostomatidae</taxon>
        <taxon>Bunostominae</taxon>
        <taxon>Necator</taxon>
    </lineage>
</organism>
<dbReference type="Proteomes" id="UP000053676">
    <property type="component" value="Unassembled WGS sequence"/>
</dbReference>
<dbReference type="SUPFAM" id="SSF55681">
    <property type="entry name" value="Class II aaRS and biotin synthetases"/>
    <property type="match status" value="1"/>
</dbReference>
<dbReference type="OrthoDB" id="19908at2759"/>